<dbReference type="PANTHER" id="PTHR41878">
    <property type="entry name" value="LEXA REPRESSOR-RELATED"/>
    <property type="match status" value="1"/>
</dbReference>
<evidence type="ECO:0000313" key="2">
    <source>
        <dbReference type="EMBL" id="SET01970.1"/>
    </source>
</evidence>
<dbReference type="Proteomes" id="UP000242642">
    <property type="component" value="Unassembled WGS sequence"/>
</dbReference>
<dbReference type="RefSeq" id="WP_093318510.1">
    <property type="nucleotide sequence ID" value="NZ_FOHV01000007.1"/>
</dbReference>
<dbReference type="Pfam" id="PF07929">
    <property type="entry name" value="PRiA4_ORF3"/>
    <property type="match status" value="1"/>
</dbReference>
<accession>A0A1I0B741</accession>
<reference evidence="3" key="1">
    <citation type="submission" date="2016-10" db="EMBL/GenBank/DDBJ databases">
        <authorList>
            <person name="Varghese N."/>
            <person name="Submissions S."/>
        </authorList>
    </citation>
    <scope>NUCLEOTIDE SEQUENCE [LARGE SCALE GENOMIC DNA]</scope>
    <source>
        <strain evidence="3">DSM 18579</strain>
    </source>
</reference>
<dbReference type="SUPFAM" id="SSF159941">
    <property type="entry name" value="MM3350-like"/>
    <property type="match status" value="1"/>
</dbReference>
<name>A0A1I0B741_9GAMM</name>
<sequence length="193" mass="23290">MKFYVLNIQLVDIEPVIWRRLVVPSDITLDRLHDVIQISFELEDRHLFEFVIGDKRYTQQPESENEGLECGQYVLGDLVKRAKTKFKYFYDFGDGWEYELTLENSNYKVKPDEFYLCIQDGARSAPPEDVGGIPGYENFCHIMKNKKHPEYNDMIEWYGDEFDPEEFNLRWVQLHLYRYIRHSRHRFVDWCLS</sequence>
<dbReference type="InterPro" id="IPR024047">
    <property type="entry name" value="MM3350-like_sf"/>
</dbReference>
<dbReference type="PANTHER" id="PTHR41878:SF1">
    <property type="entry name" value="TNPR PROTEIN"/>
    <property type="match status" value="1"/>
</dbReference>
<dbReference type="EMBL" id="FOHV01000007">
    <property type="protein sequence ID" value="SET01970.1"/>
    <property type="molecule type" value="Genomic_DNA"/>
</dbReference>
<proteinExistence type="predicted"/>
<dbReference type="STRING" id="1123402.SAMN02583745_01149"/>
<dbReference type="InterPro" id="IPR012912">
    <property type="entry name" value="Plasmid_pRiA4b_Orf3-like"/>
</dbReference>
<evidence type="ECO:0000259" key="1">
    <source>
        <dbReference type="Pfam" id="PF07929"/>
    </source>
</evidence>
<gene>
    <name evidence="2" type="ORF">SAMN02583745_01149</name>
</gene>
<dbReference type="Gene3D" id="3.10.290.30">
    <property type="entry name" value="MM3350-like"/>
    <property type="match status" value="1"/>
</dbReference>
<organism evidence="2 3">
    <name type="scientific">Thorsellia anophelis DSM 18579</name>
    <dbReference type="NCBI Taxonomy" id="1123402"/>
    <lineage>
        <taxon>Bacteria</taxon>
        <taxon>Pseudomonadati</taxon>
        <taxon>Pseudomonadota</taxon>
        <taxon>Gammaproteobacteria</taxon>
        <taxon>Enterobacterales</taxon>
        <taxon>Thorselliaceae</taxon>
        <taxon>Thorsellia</taxon>
    </lineage>
</organism>
<feature type="domain" description="Plasmid pRiA4b Orf3-like" evidence="1">
    <location>
        <begin position="3"/>
        <end position="169"/>
    </location>
</feature>
<dbReference type="AlphaFoldDB" id="A0A1I0B741"/>
<keyword evidence="3" id="KW-1185">Reference proteome</keyword>
<protein>
    <submittedName>
        <fullName evidence="2">PRiA4b ORF-3-like protein</fullName>
    </submittedName>
</protein>
<dbReference type="OrthoDB" id="9816539at2"/>
<evidence type="ECO:0000313" key="3">
    <source>
        <dbReference type="Proteomes" id="UP000242642"/>
    </source>
</evidence>